<gene>
    <name evidence="2" type="ORF">SDC9_53901</name>
</gene>
<evidence type="ECO:0000256" key="1">
    <source>
        <dbReference type="SAM" id="Phobius"/>
    </source>
</evidence>
<feature type="transmembrane region" description="Helical" evidence="1">
    <location>
        <begin position="6"/>
        <end position="25"/>
    </location>
</feature>
<dbReference type="AlphaFoldDB" id="A0A644WUJ7"/>
<evidence type="ECO:0000313" key="2">
    <source>
        <dbReference type="EMBL" id="MPM07595.1"/>
    </source>
</evidence>
<keyword evidence="1" id="KW-0812">Transmembrane</keyword>
<sequence length="72" mass="8011">MIKTLLLGIAILFIAIMLMGIKVFFTKKGEFPNTHIGGSKAMRDRGISCATSQDREASNRESLIEKIIKEKV</sequence>
<reference evidence="2" key="1">
    <citation type="submission" date="2019-08" db="EMBL/GenBank/DDBJ databases">
        <authorList>
            <person name="Kucharzyk K."/>
            <person name="Murdoch R.W."/>
            <person name="Higgins S."/>
            <person name="Loffler F."/>
        </authorList>
    </citation>
    <scope>NUCLEOTIDE SEQUENCE</scope>
</reference>
<organism evidence="2">
    <name type="scientific">bioreactor metagenome</name>
    <dbReference type="NCBI Taxonomy" id="1076179"/>
    <lineage>
        <taxon>unclassified sequences</taxon>
        <taxon>metagenomes</taxon>
        <taxon>ecological metagenomes</taxon>
    </lineage>
</organism>
<accession>A0A644WUJ7</accession>
<protein>
    <submittedName>
        <fullName evidence="2">Uncharacterized protein</fullName>
    </submittedName>
</protein>
<proteinExistence type="predicted"/>
<comment type="caution">
    <text evidence="2">The sequence shown here is derived from an EMBL/GenBank/DDBJ whole genome shotgun (WGS) entry which is preliminary data.</text>
</comment>
<dbReference type="EMBL" id="VSSQ01001354">
    <property type="protein sequence ID" value="MPM07595.1"/>
    <property type="molecule type" value="Genomic_DNA"/>
</dbReference>
<keyword evidence="1" id="KW-0472">Membrane</keyword>
<name>A0A644WUJ7_9ZZZZ</name>
<keyword evidence="1" id="KW-1133">Transmembrane helix</keyword>